<reference evidence="2" key="1">
    <citation type="journal article" date="2022" name="bioRxiv">
        <title>Sequencing and chromosome-scale assembly of the giantPleurodeles waltlgenome.</title>
        <authorList>
            <person name="Brown T."/>
            <person name="Elewa A."/>
            <person name="Iarovenko S."/>
            <person name="Subramanian E."/>
            <person name="Araus A.J."/>
            <person name="Petzold A."/>
            <person name="Susuki M."/>
            <person name="Suzuki K.-i.T."/>
            <person name="Hayashi T."/>
            <person name="Toyoda A."/>
            <person name="Oliveira C."/>
            <person name="Osipova E."/>
            <person name="Leigh N.D."/>
            <person name="Simon A."/>
            <person name="Yun M.H."/>
        </authorList>
    </citation>
    <scope>NUCLEOTIDE SEQUENCE</scope>
    <source>
        <strain evidence="2">20211129_DDA</strain>
        <tissue evidence="2">Liver</tissue>
    </source>
</reference>
<comment type="caution">
    <text evidence="2">The sequence shown here is derived from an EMBL/GenBank/DDBJ whole genome shotgun (WGS) entry which is preliminary data.</text>
</comment>
<name>A0AAV7T0Q8_PLEWA</name>
<dbReference type="Proteomes" id="UP001066276">
    <property type="component" value="Chromosome 4_1"/>
</dbReference>
<protein>
    <submittedName>
        <fullName evidence="2">Uncharacterized protein</fullName>
    </submittedName>
</protein>
<evidence type="ECO:0000313" key="2">
    <source>
        <dbReference type="EMBL" id="KAJ1169704.1"/>
    </source>
</evidence>
<feature type="region of interest" description="Disordered" evidence="1">
    <location>
        <begin position="1"/>
        <end position="71"/>
    </location>
</feature>
<gene>
    <name evidence="2" type="ORF">NDU88_001595</name>
</gene>
<evidence type="ECO:0000313" key="3">
    <source>
        <dbReference type="Proteomes" id="UP001066276"/>
    </source>
</evidence>
<organism evidence="2 3">
    <name type="scientific">Pleurodeles waltl</name>
    <name type="common">Iberian ribbed newt</name>
    <dbReference type="NCBI Taxonomy" id="8319"/>
    <lineage>
        <taxon>Eukaryota</taxon>
        <taxon>Metazoa</taxon>
        <taxon>Chordata</taxon>
        <taxon>Craniata</taxon>
        <taxon>Vertebrata</taxon>
        <taxon>Euteleostomi</taxon>
        <taxon>Amphibia</taxon>
        <taxon>Batrachia</taxon>
        <taxon>Caudata</taxon>
        <taxon>Salamandroidea</taxon>
        <taxon>Salamandridae</taxon>
        <taxon>Pleurodelinae</taxon>
        <taxon>Pleurodeles</taxon>
    </lineage>
</organism>
<sequence>MSPARNQTTDGDQGVNMFSVQQQDRLLLGTMAMSTPGPGRGKRAERGDRGQGDGKGDERHHGDERGKGDVA</sequence>
<proteinExistence type="predicted"/>
<evidence type="ECO:0000256" key="1">
    <source>
        <dbReference type="SAM" id="MobiDB-lite"/>
    </source>
</evidence>
<feature type="compositionally biased region" description="Basic and acidic residues" evidence="1">
    <location>
        <begin position="42"/>
        <end position="71"/>
    </location>
</feature>
<dbReference type="AlphaFoldDB" id="A0AAV7T0Q8"/>
<keyword evidence="3" id="KW-1185">Reference proteome</keyword>
<feature type="compositionally biased region" description="Polar residues" evidence="1">
    <location>
        <begin position="1"/>
        <end position="24"/>
    </location>
</feature>
<accession>A0AAV7T0Q8</accession>
<dbReference type="EMBL" id="JANPWB010000007">
    <property type="protein sequence ID" value="KAJ1169704.1"/>
    <property type="molecule type" value="Genomic_DNA"/>
</dbReference>